<organism evidence="1 2">
    <name type="scientific">Anopheles albimanus</name>
    <name type="common">New world malaria mosquito</name>
    <dbReference type="NCBI Taxonomy" id="7167"/>
    <lineage>
        <taxon>Eukaryota</taxon>
        <taxon>Metazoa</taxon>
        <taxon>Ecdysozoa</taxon>
        <taxon>Arthropoda</taxon>
        <taxon>Hexapoda</taxon>
        <taxon>Insecta</taxon>
        <taxon>Pterygota</taxon>
        <taxon>Neoptera</taxon>
        <taxon>Endopterygota</taxon>
        <taxon>Diptera</taxon>
        <taxon>Nematocera</taxon>
        <taxon>Culicoidea</taxon>
        <taxon>Culicidae</taxon>
        <taxon>Anophelinae</taxon>
        <taxon>Anopheles</taxon>
    </lineage>
</organism>
<accession>A0A182FZ00</accession>
<protein>
    <submittedName>
        <fullName evidence="1">Uncharacterized protein</fullName>
    </submittedName>
</protein>
<dbReference type="Proteomes" id="UP000069272">
    <property type="component" value="Chromosome 2R"/>
</dbReference>
<dbReference type="AlphaFoldDB" id="A0A182FZ00"/>
<sequence length="45" mass="4854">VVRFASSRSETGGSLFCPCLNEIAPIRRGVLLFQTESSAKGQNII</sequence>
<proteinExistence type="predicted"/>
<evidence type="ECO:0000313" key="2">
    <source>
        <dbReference type="Proteomes" id="UP000069272"/>
    </source>
</evidence>
<evidence type="ECO:0000313" key="1">
    <source>
        <dbReference type="EnsemblMetazoa" id="AALB014825-PA"/>
    </source>
</evidence>
<dbReference type="EnsemblMetazoa" id="AALB014825-RA">
    <property type="protein sequence ID" value="AALB014825-PA"/>
    <property type="gene ID" value="AALB014825"/>
</dbReference>
<name>A0A182FZ00_ANOAL</name>
<reference evidence="1 2" key="1">
    <citation type="journal article" date="2017" name="G3 (Bethesda)">
        <title>The Physical Genome Mapping of Anopheles albimanus Corrected Scaffold Misassemblies and Identified Interarm Rearrangements in Genus Anopheles.</title>
        <authorList>
            <person name="Artemov G.N."/>
            <person name="Peery A.N."/>
            <person name="Jiang X."/>
            <person name="Tu Z."/>
            <person name="Stegniy V.N."/>
            <person name="Sharakhova M.V."/>
            <person name="Sharakhov I.V."/>
        </authorList>
    </citation>
    <scope>NUCLEOTIDE SEQUENCE [LARGE SCALE GENOMIC DNA]</scope>
    <source>
        <strain evidence="1 2">ALBI9_A</strain>
    </source>
</reference>
<reference evidence="1" key="2">
    <citation type="submission" date="2022-08" db="UniProtKB">
        <authorList>
            <consortium name="EnsemblMetazoa"/>
        </authorList>
    </citation>
    <scope>IDENTIFICATION</scope>
    <source>
        <strain evidence="1">STECLA/ALBI9_A</strain>
    </source>
</reference>
<keyword evidence="2" id="KW-1185">Reference proteome</keyword>